<dbReference type="AlphaFoldDB" id="A0A5B0RQ93"/>
<dbReference type="InterPro" id="IPR016024">
    <property type="entry name" value="ARM-type_fold"/>
</dbReference>
<evidence type="ECO:0000256" key="4">
    <source>
        <dbReference type="ARBA" id="ARBA00022737"/>
    </source>
</evidence>
<proteinExistence type="inferred from homology"/>
<dbReference type="InterPro" id="IPR017105">
    <property type="entry name" value="AP3_complex_dsu"/>
</dbReference>
<protein>
    <submittedName>
        <fullName evidence="8">AP-3 complex subunit delta</fullName>
    </submittedName>
</protein>
<accession>A0A5B0RQ93</accession>
<sequence length="114" mass="12830">MWEQSLSGLIKALRSSKDDEKRVIQQALSEIAQEVKSTDLDLKAAAILKLCYLDMLGYPQLSSYSFNVVECMSSNKFYIKQIGYLAASQSFGPNTEVSMLTTNLVKKSKLFFFP</sequence>
<dbReference type="InterPro" id="IPR011989">
    <property type="entry name" value="ARM-like"/>
</dbReference>
<keyword evidence="5" id="KW-0653">Protein transport</keyword>
<dbReference type="Pfam" id="PF01602">
    <property type="entry name" value="Adaptin_N"/>
    <property type="match status" value="1"/>
</dbReference>
<dbReference type="PANTHER" id="PTHR22781:SF12">
    <property type="entry name" value="AP-3 COMPLEX SUBUNIT DELTA-1"/>
    <property type="match status" value="1"/>
</dbReference>
<dbReference type="PANTHER" id="PTHR22781">
    <property type="entry name" value="DELTA ADAPTIN-RELATED"/>
    <property type="match status" value="1"/>
</dbReference>
<comment type="subcellular location">
    <subcellularLocation>
        <location evidence="1">Endomembrane system</location>
    </subcellularLocation>
</comment>
<dbReference type="GO" id="GO:0006623">
    <property type="term" value="P:protein targeting to vacuole"/>
    <property type="evidence" value="ECO:0007669"/>
    <property type="project" value="TreeGrafter"/>
</dbReference>
<evidence type="ECO:0000256" key="1">
    <source>
        <dbReference type="ARBA" id="ARBA00004308"/>
    </source>
</evidence>
<gene>
    <name evidence="8" type="primary">APL5_2</name>
    <name evidence="8" type="ORF">PGTUg99_037357</name>
</gene>
<dbReference type="GO" id="GO:0010008">
    <property type="term" value="C:endosome membrane"/>
    <property type="evidence" value="ECO:0007669"/>
    <property type="project" value="TreeGrafter"/>
</dbReference>
<dbReference type="InterPro" id="IPR002553">
    <property type="entry name" value="Clathrin/coatomer_adapt-like_N"/>
</dbReference>
<dbReference type="Proteomes" id="UP000325313">
    <property type="component" value="Unassembled WGS sequence"/>
</dbReference>
<reference evidence="8 9" key="1">
    <citation type="submission" date="2019-05" db="EMBL/GenBank/DDBJ databases">
        <title>Emergence of the Ug99 lineage of the wheat stem rust pathogen through somatic hybridization.</title>
        <authorList>
            <person name="Li F."/>
            <person name="Upadhyaya N.M."/>
            <person name="Sperschneider J."/>
            <person name="Matny O."/>
            <person name="Nguyen-Phuc H."/>
            <person name="Mago R."/>
            <person name="Raley C."/>
            <person name="Miller M.E."/>
            <person name="Silverstein K.A.T."/>
            <person name="Henningsen E."/>
            <person name="Hirsch C.D."/>
            <person name="Visser B."/>
            <person name="Pretorius Z.A."/>
            <person name="Steffenson B.J."/>
            <person name="Schwessinger B."/>
            <person name="Dodds P.N."/>
            <person name="Figueroa M."/>
        </authorList>
    </citation>
    <scope>NUCLEOTIDE SEQUENCE [LARGE SCALE GENOMIC DNA]</scope>
    <source>
        <strain evidence="8 9">Ug99</strain>
    </source>
</reference>
<evidence type="ECO:0000256" key="5">
    <source>
        <dbReference type="ARBA" id="ARBA00022927"/>
    </source>
</evidence>
<dbReference type="Gene3D" id="1.25.10.10">
    <property type="entry name" value="Leucine-rich Repeat Variant"/>
    <property type="match status" value="1"/>
</dbReference>
<evidence type="ECO:0000259" key="7">
    <source>
        <dbReference type="Pfam" id="PF01602"/>
    </source>
</evidence>
<evidence type="ECO:0000256" key="3">
    <source>
        <dbReference type="ARBA" id="ARBA00022448"/>
    </source>
</evidence>
<evidence type="ECO:0000313" key="9">
    <source>
        <dbReference type="Proteomes" id="UP000325313"/>
    </source>
</evidence>
<feature type="domain" description="Clathrin/coatomer adaptor adaptin-like N-terminal" evidence="7">
    <location>
        <begin position="20"/>
        <end position="107"/>
    </location>
</feature>
<dbReference type="SUPFAM" id="SSF48371">
    <property type="entry name" value="ARM repeat"/>
    <property type="match status" value="1"/>
</dbReference>
<organism evidence="8 9">
    <name type="scientific">Puccinia graminis f. sp. tritici</name>
    <dbReference type="NCBI Taxonomy" id="56615"/>
    <lineage>
        <taxon>Eukaryota</taxon>
        <taxon>Fungi</taxon>
        <taxon>Dikarya</taxon>
        <taxon>Basidiomycota</taxon>
        <taxon>Pucciniomycotina</taxon>
        <taxon>Pucciniomycetes</taxon>
        <taxon>Pucciniales</taxon>
        <taxon>Pucciniaceae</taxon>
        <taxon>Puccinia</taxon>
    </lineage>
</organism>
<name>A0A5B0RQ93_PUCGR</name>
<evidence type="ECO:0000256" key="2">
    <source>
        <dbReference type="ARBA" id="ARBA00006613"/>
    </source>
</evidence>
<evidence type="ECO:0000313" key="8">
    <source>
        <dbReference type="EMBL" id="KAA1127502.1"/>
    </source>
</evidence>
<dbReference type="GO" id="GO:0006896">
    <property type="term" value="P:Golgi to vacuole transport"/>
    <property type="evidence" value="ECO:0007669"/>
    <property type="project" value="TreeGrafter"/>
</dbReference>
<dbReference type="EMBL" id="VDEP01000169">
    <property type="protein sequence ID" value="KAA1127502.1"/>
    <property type="molecule type" value="Genomic_DNA"/>
</dbReference>
<keyword evidence="3" id="KW-0813">Transport</keyword>
<keyword evidence="4" id="KW-0677">Repeat</keyword>
<comment type="caution">
    <text evidence="8">The sequence shown here is derived from an EMBL/GenBank/DDBJ whole genome shotgun (WGS) entry which is preliminary data.</text>
</comment>
<comment type="similarity">
    <text evidence="2">Belongs to the adaptor complexes large subunit family.</text>
</comment>
<keyword evidence="6" id="KW-0472">Membrane</keyword>
<evidence type="ECO:0000256" key="6">
    <source>
        <dbReference type="ARBA" id="ARBA00023136"/>
    </source>
</evidence>
<dbReference type="GO" id="GO:0030123">
    <property type="term" value="C:AP-3 adaptor complex"/>
    <property type="evidence" value="ECO:0007669"/>
    <property type="project" value="InterPro"/>
</dbReference>